<comment type="caution">
    <text evidence="2">The sequence shown here is derived from an EMBL/GenBank/DDBJ whole genome shotgun (WGS) entry which is preliminary data.</text>
</comment>
<gene>
    <name evidence="2" type="ORF">HYZ11_12525</name>
</gene>
<feature type="transmembrane region" description="Helical" evidence="1">
    <location>
        <begin position="64"/>
        <end position="84"/>
    </location>
</feature>
<name>A0A932I0H2_UNCTE</name>
<keyword evidence="1" id="KW-0472">Membrane</keyword>
<proteinExistence type="predicted"/>
<evidence type="ECO:0000313" key="2">
    <source>
        <dbReference type="EMBL" id="MBI3128423.1"/>
    </source>
</evidence>
<protein>
    <submittedName>
        <fullName evidence="2">Uncharacterized protein</fullName>
    </submittedName>
</protein>
<keyword evidence="1" id="KW-1133">Transmembrane helix</keyword>
<dbReference type="Proteomes" id="UP000782312">
    <property type="component" value="Unassembled WGS sequence"/>
</dbReference>
<organism evidence="2 3">
    <name type="scientific">Tectimicrobiota bacterium</name>
    <dbReference type="NCBI Taxonomy" id="2528274"/>
    <lineage>
        <taxon>Bacteria</taxon>
        <taxon>Pseudomonadati</taxon>
        <taxon>Nitrospinota/Tectimicrobiota group</taxon>
        <taxon>Candidatus Tectimicrobiota</taxon>
    </lineage>
</organism>
<sequence>MPKSTWRPWAGAAFAALGGLLLLWSLGRPPAPPGPGPFDLTLAFAGQTLLRLPVSPEAMAALLWLRWLLVPLAPLLLGAFLLFLETPRGRRAEERILGWIERVREWEKGE</sequence>
<keyword evidence="1" id="KW-0812">Transmembrane</keyword>
<accession>A0A932I0H2</accession>
<dbReference type="EMBL" id="JACPUR010000030">
    <property type="protein sequence ID" value="MBI3128423.1"/>
    <property type="molecule type" value="Genomic_DNA"/>
</dbReference>
<evidence type="ECO:0000313" key="3">
    <source>
        <dbReference type="Proteomes" id="UP000782312"/>
    </source>
</evidence>
<reference evidence="2" key="1">
    <citation type="submission" date="2020-07" db="EMBL/GenBank/DDBJ databases">
        <title>Huge and variable diversity of episymbiotic CPR bacteria and DPANN archaea in groundwater ecosystems.</title>
        <authorList>
            <person name="He C.Y."/>
            <person name="Keren R."/>
            <person name="Whittaker M."/>
            <person name="Farag I.F."/>
            <person name="Doudna J."/>
            <person name="Cate J.H.D."/>
            <person name="Banfield J.F."/>
        </authorList>
    </citation>
    <scope>NUCLEOTIDE SEQUENCE</scope>
    <source>
        <strain evidence="2">NC_groundwater_763_Ag_S-0.2um_68_21</strain>
    </source>
</reference>
<evidence type="ECO:0000256" key="1">
    <source>
        <dbReference type="SAM" id="Phobius"/>
    </source>
</evidence>
<dbReference type="AlphaFoldDB" id="A0A932I0H2"/>